<feature type="domain" description="HD-GYP" evidence="1">
    <location>
        <begin position="66"/>
        <end position="256"/>
    </location>
</feature>
<proteinExistence type="predicted"/>
<dbReference type="PANTHER" id="PTHR43155">
    <property type="entry name" value="CYCLIC DI-GMP PHOSPHODIESTERASE PA4108-RELATED"/>
    <property type="match status" value="1"/>
</dbReference>
<dbReference type="InterPro" id="IPR003607">
    <property type="entry name" value="HD/PDEase_dom"/>
</dbReference>
<accession>A0ABM7P8D1</accession>
<dbReference type="PROSITE" id="PS51832">
    <property type="entry name" value="HD_GYP"/>
    <property type="match status" value="1"/>
</dbReference>
<protein>
    <recommendedName>
        <fullName evidence="1">HD-GYP domain-containing protein</fullName>
    </recommendedName>
</protein>
<dbReference type="InterPro" id="IPR037522">
    <property type="entry name" value="HD_GYP_dom"/>
</dbReference>
<evidence type="ECO:0000259" key="1">
    <source>
        <dbReference type="PROSITE" id="PS51832"/>
    </source>
</evidence>
<evidence type="ECO:0000313" key="3">
    <source>
        <dbReference type="Proteomes" id="UP001053296"/>
    </source>
</evidence>
<dbReference type="SMART" id="SM00471">
    <property type="entry name" value="HDc"/>
    <property type="match status" value="1"/>
</dbReference>
<reference evidence="2" key="1">
    <citation type="journal article" date="2022" name="Arch. Microbiol.">
        <title>Pseudodesulfovibrio sediminis sp. nov., a mesophilic and neutrophilic sulfate-reducing bacterium isolated from sediment of a brackish lake.</title>
        <authorList>
            <person name="Takahashi A."/>
            <person name="Kojima H."/>
            <person name="Watanabe M."/>
            <person name="Fukui M."/>
        </authorList>
    </citation>
    <scope>NUCLEOTIDE SEQUENCE</scope>
    <source>
        <strain evidence="2">SF6</strain>
    </source>
</reference>
<name>A0ABM7P8D1_9BACT</name>
<dbReference type="EMBL" id="AP024485">
    <property type="protein sequence ID" value="BCS89262.1"/>
    <property type="molecule type" value="Genomic_DNA"/>
</dbReference>
<dbReference type="Gene3D" id="1.10.3210.10">
    <property type="entry name" value="Hypothetical protein af1432"/>
    <property type="match status" value="1"/>
</dbReference>
<sequence>MTPLKGQDELLRIIRKISLGDYTEDLMELTGPEIEPEIQELAEAMGIMMIKIEAREARLEQLLRKIKQDSINTIGAIVHALGARDAYSEGHGERVSIYARRMAQRLGLPSAEVEYIRIAGSLHDIGKIGFSDQMFNHGDTPLTKSMLEEIHSHPQWGCDILKALDFLGPALDYVYAHHERIDGKGYPRGLHGPDIPLGARILAVADCFDAMTTDRPYKKGVTGEEAFESLRRLAGNYADADLVEVLITDIREKGMA</sequence>
<dbReference type="PANTHER" id="PTHR43155:SF2">
    <property type="entry name" value="CYCLIC DI-GMP PHOSPHODIESTERASE PA4108"/>
    <property type="match status" value="1"/>
</dbReference>
<keyword evidence="3" id="KW-1185">Reference proteome</keyword>
<dbReference type="CDD" id="cd00077">
    <property type="entry name" value="HDc"/>
    <property type="match status" value="1"/>
</dbReference>
<organism evidence="2 3">
    <name type="scientific">Pseudodesulfovibrio sediminis</name>
    <dbReference type="NCBI Taxonomy" id="2810563"/>
    <lineage>
        <taxon>Bacteria</taxon>
        <taxon>Pseudomonadati</taxon>
        <taxon>Thermodesulfobacteriota</taxon>
        <taxon>Desulfovibrionia</taxon>
        <taxon>Desulfovibrionales</taxon>
        <taxon>Desulfovibrionaceae</taxon>
    </lineage>
</organism>
<dbReference type="Proteomes" id="UP001053296">
    <property type="component" value="Chromosome"/>
</dbReference>
<dbReference type="Pfam" id="PF13487">
    <property type="entry name" value="HD_5"/>
    <property type="match status" value="1"/>
</dbReference>
<dbReference type="SUPFAM" id="SSF109604">
    <property type="entry name" value="HD-domain/PDEase-like"/>
    <property type="match status" value="1"/>
</dbReference>
<dbReference type="RefSeq" id="WP_229591241.1">
    <property type="nucleotide sequence ID" value="NZ_AP024485.1"/>
</dbReference>
<gene>
    <name evidence="2" type="ORF">PSDVSF_25040</name>
</gene>
<evidence type="ECO:0000313" key="2">
    <source>
        <dbReference type="EMBL" id="BCS89262.1"/>
    </source>
</evidence>